<proteinExistence type="predicted"/>
<accession>A0A6G1D547</accession>
<dbReference type="OrthoDB" id="7451790at2759"/>
<dbReference type="Proteomes" id="UP000479710">
    <property type="component" value="Unassembled WGS sequence"/>
</dbReference>
<evidence type="ECO:0000313" key="3">
    <source>
        <dbReference type="Proteomes" id="UP000479710"/>
    </source>
</evidence>
<organism evidence="2 3">
    <name type="scientific">Oryza meyeriana var. granulata</name>
    <dbReference type="NCBI Taxonomy" id="110450"/>
    <lineage>
        <taxon>Eukaryota</taxon>
        <taxon>Viridiplantae</taxon>
        <taxon>Streptophyta</taxon>
        <taxon>Embryophyta</taxon>
        <taxon>Tracheophyta</taxon>
        <taxon>Spermatophyta</taxon>
        <taxon>Magnoliopsida</taxon>
        <taxon>Liliopsida</taxon>
        <taxon>Poales</taxon>
        <taxon>Poaceae</taxon>
        <taxon>BOP clade</taxon>
        <taxon>Oryzoideae</taxon>
        <taxon>Oryzeae</taxon>
        <taxon>Oryzinae</taxon>
        <taxon>Oryza</taxon>
        <taxon>Oryza meyeriana</taxon>
    </lineage>
</organism>
<evidence type="ECO:0000313" key="2">
    <source>
        <dbReference type="EMBL" id="KAF0907497.1"/>
    </source>
</evidence>
<dbReference type="AlphaFoldDB" id="A0A6G1D547"/>
<dbReference type="EMBL" id="SPHZ02000007">
    <property type="protein sequence ID" value="KAF0907497.1"/>
    <property type="molecule type" value="Genomic_DNA"/>
</dbReference>
<comment type="caution">
    <text evidence="2">The sequence shown here is derived from an EMBL/GenBank/DDBJ whole genome shotgun (WGS) entry which is preliminary data.</text>
</comment>
<keyword evidence="3" id="KW-1185">Reference proteome</keyword>
<feature type="region of interest" description="Disordered" evidence="1">
    <location>
        <begin position="1"/>
        <end position="47"/>
    </location>
</feature>
<name>A0A6G1D547_9ORYZ</name>
<sequence>MSRGLQWSPRSSSLASPPPRSPPSRPLSPPPPSSIRPRSGKAPPITGDRYLDLSVRFVGRHKGALLDGSVTLRLRPVGLHYVASRLEALRELEAVRAGAPVDYLRAYVADFGDHHAIPGHRVIVVKPHRPPS</sequence>
<feature type="compositionally biased region" description="Pro residues" evidence="1">
    <location>
        <begin position="16"/>
        <end position="34"/>
    </location>
</feature>
<gene>
    <name evidence="2" type="ORF">E2562_017422</name>
</gene>
<protein>
    <submittedName>
        <fullName evidence="2">Uncharacterized protein</fullName>
    </submittedName>
</protein>
<evidence type="ECO:0000256" key="1">
    <source>
        <dbReference type="SAM" id="MobiDB-lite"/>
    </source>
</evidence>
<reference evidence="2 3" key="1">
    <citation type="submission" date="2019-11" db="EMBL/GenBank/DDBJ databases">
        <title>Whole genome sequence of Oryza granulata.</title>
        <authorList>
            <person name="Li W."/>
        </authorList>
    </citation>
    <scope>NUCLEOTIDE SEQUENCE [LARGE SCALE GENOMIC DNA]</scope>
    <source>
        <strain evidence="3">cv. Menghai</strain>
        <tissue evidence="2">Leaf</tissue>
    </source>
</reference>